<reference evidence="1" key="1">
    <citation type="submission" date="2020-03" db="EMBL/GenBank/DDBJ databases">
        <authorList>
            <person name="Weist P."/>
        </authorList>
    </citation>
    <scope>NUCLEOTIDE SEQUENCE</scope>
</reference>
<evidence type="ECO:0000313" key="2">
    <source>
        <dbReference type="Proteomes" id="UP001153269"/>
    </source>
</evidence>
<dbReference type="AlphaFoldDB" id="A0A9N7U8D8"/>
<accession>A0A9N7U8D8</accession>
<name>A0A9N7U8D8_PLEPL</name>
<comment type="caution">
    <text evidence="1">The sequence shown here is derived from an EMBL/GenBank/DDBJ whole genome shotgun (WGS) entry which is preliminary data.</text>
</comment>
<proteinExistence type="predicted"/>
<sequence length="76" mass="8796">MATLKRQQHMKEEHKLADTLCFITQVFAVHQMDQKMDSVLRILKEQFSPKPELRSKPSIRRVTIQKCMGASIDDGP</sequence>
<organism evidence="1 2">
    <name type="scientific">Pleuronectes platessa</name>
    <name type="common">European plaice</name>
    <dbReference type="NCBI Taxonomy" id="8262"/>
    <lineage>
        <taxon>Eukaryota</taxon>
        <taxon>Metazoa</taxon>
        <taxon>Chordata</taxon>
        <taxon>Craniata</taxon>
        <taxon>Vertebrata</taxon>
        <taxon>Euteleostomi</taxon>
        <taxon>Actinopterygii</taxon>
        <taxon>Neopterygii</taxon>
        <taxon>Teleostei</taxon>
        <taxon>Neoteleostei</taxon>
        <taxon>Acanthomorphata</taxon>
        <taxon>Carangaria</taxon>
        <taxon>Pleuronectiformes</taxon>
        <taxon>Pleuronectoidei</taxon>
        <taxon>Pleuronectidae</taxon>
        <taxon>Pleuronectes</taxon>
    </lineage>
</organism>
<dbReference type="EMBL" id="CADEAL010000834">
    <property type="protein sequence ID" value="CAB1425771.1"/>
    <property type="molecule type" value="Genomic_DNA"/>
</dbReference>
<gene>
    <name evidence="1" type="ORF">PLEPLA_LOCUS13704</name>
</gene>
<keyword evidence="2" id="KW-1185">Reference proteome</keyword>
<protein>
    <submittedName>
        <fullName evidence="1">Uncharacterized protein</fullName>
    </submittedName>
</protein>
<dbReference type="Proteomes" id="UP001153269">
    <property type="component" value="Unassembled WGS sequence"/>
</dbReference>
<evidence type="ECO:0000313" key="1">
    <source>
        <dbReference type="EMBL" id="CAB1425771.1"/>
    </source>
</evidence>